<dbReference type="InterPro" id="IPR031826">
    <property type="entry name" value="IC97/Casc1_N"/>
</dbReference>
<feature type="coiled-coil region" evidence="2">
    <location>
        <begin position="5"/>
        <end position="70"/>
    </location>
</feature>
<name>A0A1J1IA00_9DIPT</name>
<evidence type="ECO:0000256" key="1">
    <source>
        <dbReference type="ARBA" id="ARBA00024332"/>
    </source>
</evidence>
<evidence type="ECO:0000256" key="2">
    <source>
        <dbReference type="SAM" id="Coils"/>
    </source>
</evidence>
<reference evidence="4 5" key="1">
    <citation type="submission" date="2015-04" db="EMBL/GenBank/DDBJ databases">
        <authorList>
            <person name="Syromyatnikov M.Y."/>
            <person name="Popov V.N."/>
        </authorList>
    </citation>
    <scope>NUCLEOTIDE SEQUENCE [LARGE SCALE GENOMIC DNA]</scope>
</reference>
<keyword evidence="2" id="KW-0175">Coiled coil</keyword>
<evidence type="ECO:0000313" key="4">
    <source>
        <dbReference type="EMBL" id="CRK97043.1"/>
    </source>
</evidence>
<organism evidence="4 5">
    <name type="scientific">Clunio marinus</name>
    <dbReference type="NCBI Taxonomy" id="568069"/>
    <lineage>
        <taxon>Eukaryota</taxon>
        <taxon>Metazoa</taxon>
        <taxon>Ecdysozoa</taxon>
        <taxon>Arthropoda</taxon>
        <taxon>Hexapoda</taxon>
        <taxon>Insecta</taxon>
        <taxon>Pterygota</taxon>
        <taxon>Neoptera</taxon>
        <taxon>Endopterygota</taxon>
        <taxon>Diptera</taxon>
        <taxon>Nematocera</taxon>
        <taxon>Chironomoidea</taxon>
        <taxon>Chironomidae</taxon>
        <taxon>Clunio</taxon>
    </lineage>
</organism>
<dbReference type="AlphaFoldDB" id="A0A1J1IA00"/>
<dbReference type="GO" id="GO:0048487">
    <property type="term" value="F:beta-tubulin binding"/>
    <property type="evidence" value="ECO:0007669"/>
    <property type="project" value="TreeGrafter"/>
</dbReference>
<dbReference type="OrthoDB" id="7737418at2759"/>
<dbReference type="GO" id="GO:0008017">
    <property type="term" value="F:microtubule binding"/>
    <property type="evidence" value="ECO:0007669"/>
    <property type="project" value="TreeGrafter"/>
</dbReference>
<evidence type="ECO:0000259" key="3">
    <source>
        <dbReference type="Pfam" id="PF15927"/>
    </source>
</evidence>
<gene>
    <name evidence="4" type="ORF">CLUMA_CG010487</name>
</gene>
<feature type="domain" description="IC97/Casc1 N-terminal" evidence="3">
    <location>
        <begin position="9"/>
        <end position="210"/>
    </location>
</feature>
<dbReference type="InterPro" id="IPR023247">
    <property type="entry name" value="IC97/Dnai7-like"/>
</dbReference>
<dbReference type="Pfam" id="PF15927">
    <property type="entry name" value="Casc1_N"/>
    <property type="match status" value="1"/>
</dbReference>
<sequence>MPRRRKSLEEALEAERIALERQKQLEEEIQRNLERIYRENLENSLREKVLKESIEKFEDLRQKILQIKNETKTQSEWEKHTKCEWPDTKVPASLRDFLTKLKINLNGHWQWQINLWLKCDERSILTQDIRVPDTTKETMMKQRGPIGNFYDEKLQIMLKIRDEIRATSFNLLDVLTFEVVKHIDREMLSISPQMANYFHKSSDFTCFVWTFQDVPLPET</sequence>
<dbReference type="Proteomes" id="UP000183832">
    <property type="component" value="Unassembled WGS sequence"/>
</dbReference>
<dbReference type="EMBL" id="CVRI01000046">
    <property type="protein sequence ID" value="CRK97043.1"/>
    <property type="molecule type" value="Genomic_DNA"/>
</dbReference>
<dbReference type="PANTHER" id="PTHR20929">
    <property type="entry name" value="LUNG ADENOMA SUSCEPTIBILITY 1-RELATED"/>
    <property type="match status" value="1"/>
</dbReference>
<accession>A0A1J1IA00</accession>
<keyword evidence="5" id="KW-1185">Reference proteome</keyword>
<dbReference type="PANTHER" id="PTHR20929:SF11">
    <property type="entry name" value="DYNEIN AXONEMAL INTERMEDIATE CHAIN 7"/>
    <property type="match status" value="1"/>
</dbReference>
<proteinExistence type="inferred from homology"/>
<comment type="similarity">
    <text evidence="1">Belongs to the DNAI7 family.</text>
</comment>
<protein>
    <submittedName>
        <fullName evidence="4">CLUMA_CG010487, isoform A</fullName>
    </submittedName>
</protein>
<evidence type="ECO:0000313" key="5">
    <source>
        <dbReference type="Proteomes" id="UP000183832"/>
    </source>
</evidence>